<evidence type="ECO:0000313" key="2">
    <source>
        <dbReference type="EMBL" id="KGN66040.1"/>
    </source>
</evidence>
<proteinExistence type="predicted"/>
<reference evidence="2 3" key="4">
    <citation type="journal article" date="2011" name="BMC Genomics">
        <title>RNA-Seq improves annotation of protein-coding genes in the cucumber genome.</title>
        <authorList>
            <person name="Li Z."/>
            <person name="Zhang Z."/>
            <person name="Yan P."/>
            <person name="Huang S."/>
            <person name="Fei Z."/>
            <person name="Lin K."/>
        </authorList>
    </citation>
    <scope>NUCLEOTIDE SEQUENCE [LARGE SCALE GENOMIC DNA]</scope>
    <source>
        <strain evidence="3">cv. 9930</strain>
    </source>
</reference>
<feature type="region of interest" description="Disordered" evidence="1">
    <location>
        <begin position="1"/>
        <end position="51"/>
    </location>
</feature>
<dbReference type="Gramene" id="KGN66040">
    <property type="protein sequence ID" value="KGN66040"/>
    <property type="gene ID" value="Csa_1G569180"/>
</dbReference>
<name>A0A0A0LVZ0_CUCSA</name>
<feature type="compositionally biased region" description="Polar residues" evidence="1">
    <location>
        <begin position="1"/>
        <end position="11"/>
    </location>
</feature>
<evidence type="ECO:0000256" key="1">
    <source>
        <dbReference type="SAM" id="MobiDB-lite"/>
    </source>
</evidence>
<reference evidence="2 3" key="1">
    <citation type="journal article" date="2009" name="Nat. Genet.">
        <title>The genome of the cucumber, Cucumis sativus L.</title>
        <authorList>
            <person name="Huang S."/>
            <person name="Li R."/>
            <person name="Zhang Z."/>
            <person name="Li L."/>
            <person name="Gu X."/>
            <person name="Fan W."/>
            <person name="Lucas W.J."/>
            <person name="Wang X."/>
            <person name="Xie B."/>
            <person name="Ni P."/>
            <person name="Ren Y."/>
            <person name="Zhu H."/>
            <person name="Li J."/>
            <person name="Lin K."/>
            <person name="Jin W."/>
            <person name="Fei Z."/>
            <person name="Li G."/>
            <person name="Staub J."/>
            <person name="Kilian A."/>
            <person name="van der Vossen E.A."/>
            <person name="Wu Y."/>
            <person name="Guo J."/>
            <person name="He J."/>
            <person name="Jia Z."/>
            <person name="Ren Y."/>
            <person name="Tian G."/>
            <person name="Lu Y."/>
            <person name="Ruan J."/>
            <person name="Qian W."/>
            <person name="Wang M."/>
            <person name="Huang Q."/>
            <person name="Li B."/>
            <person name="Xuan Z."/>
            <person name="Cao J."/>
            <person name="Asan"/>
            <person name="Wu Z."/>
            <person name="Zhang J."/>
            <person name="Cai Q."/>
            <person name="Bai Y."/>
            <person name="Zhao B."/>
            <person name="Han Y."/>
            <person name="Li Y."/>
            <person name="Li X."/>
            <person name="Wang S."/>
            <person name="Shi Q."/>
            <person name="Liu S."/>
            <person name="Cho W.K."/>
            <person name="Kim J.Y."/>
            <person name="Xu Y."/>
            <person name="Heller-Uszynska K."/>
            <person name="Miao H."/>
            <person name="Cheng Z."/>
            <person name="Zhang S."/>
            <person name="Wu J."/>
            <person name="Yang Y."/>
            <person name="Kang H."/>
            <person name="Li M."/>
            <person name="Liang H."/>
            <person name="Ren X."/>
            <person name="Shi Z."/>
            <person name="Wen M."/>
            <person name="Jian M."/>
            <person name="Yang H."/>
            <person name="Zhang G."/>
            <person name="Yang Z."/>
            <person name="Chen R."/>
            <person name="Liu S."/>
            <person name="Li J."/>
            <person name="Ma L."/>
            <person name="Liu H."/>
            <person name="Zhou Y."/>
            <person name="Zhao J."/>
            <person name="Fang X."/>
            <person name="Li G."/>
            <person name="Fang L."/>
            <person name="Li Y."/>
            <person name="Liu D."/>
            <person name="Zheng H."/>
            <person name="Zhang Y."/>
            <person name="Qin N."/>
            <person name="Li Z."/>
            <person name="Yang G."/>
            <person name="Yang S."/>
            <person name="Bolund L."/>
            <person name="Kristiansen K."/>
            <person name="Zheng H."/>
            <person name="Li S."/>
            <person name="Zhang X."/>
            <person name="Yang H."/>
            <person name="Wang J."/>
            <person name="Sun R."/>
            <person name="Zhang B."/>
            <person name="Jiang S."/>
            <person name="Wang J."/>
            <person name="Du Y."/>
            <person name="Li S."/>
        </authorList>
    </citation>
    <scope>NUCLEOTIDE SEQUENCE [LARGE SCALE GENOMIC DNA]</scope>
    <source>
        <strain evidence="3">cv. 9930</strain>
    </source>
</reference>
<dbReference type="AlphaFoldDB" id="A0A0A0LVZ0"/>
<dbReference type="Proteomes" id="UP000029981">
    <property type="component" value="Chromosome 1"/>
</dbReference>
<sequence length="257" mass="28453">MDPSSSSTGNENTKKRPVSSEEEAQEVEAEGSKRSCPNSSDHLPTGSGFLTPRSFKATLTIEFGPENPQEETIRLDSLPPLQSYGPEINLLQSVVGIFGDSLKGIVVNKEPTLGKKPLQQVIKDLNKNLNELVQSLQSVPQTVSVEDDNNNLAGTQQLANSNHNLEVHNHQFQSVEDDNNNFVGIEQLANSNHNCEVYVDQNQNVETNHFEDGEVEANGSYQNFEVPQQSQNLHEEKQYGDSCSEEWSLDEVLAEIC</sequence>
<protein>
    <submittedName>
        <fullName evidence="2">Uncharacterized protein</fullName>
    </submittedName>
</protein>
<reference evidence="2 3" key="3">
    <citation type="journal article" date="2010" name="BMC Genomics">
        <title>Transcriptome sequencing and comparative analysis of cucumber flowers with different sex types.</title>
        <authorList>
            <person name="Guo S."/>
            <person name="Zheng Y."/>
            <person name="Joung J.G."/>
            <person name="Liu S."/>
            <person name="Zhang Z."/>
            <person name="Crasta O.R."/>
            <person name="Sobral B.W."/>
            <person name="Xu Y."/>
            <person name="Huang S."/>
            <person name="Fei Z."/>
        </authorList>
    </citation>
    <scope>NUCLEOTIDE SEQUENCE [LARGE SCALE GENOMIC DNA]</scope>
    <source>
        <strain evidence="3">cv. 9930</strain>
    </source>
</reference>
<reference evidence="2 3" key="2">
    <citation type="journal article" date="2009" name="PLoS ONE">
        <title>An integrated genetic and cytogenetic map of the cucumber genome.</title>
        <authorList>
            <person name="Ren Y."/>
            <person name="Zhang Z."/>
            <person name="Liu J."/>
            <person name="Staub J.E."/>
            <person name="Han Y."/>
            <person name="Cheng Z."/>
            <person name="Li X."/>
            <person name="Lu J."/>
            <person name="Miao H."/>
            <person name="Kang H."/>
            <person name="Xie B."/>
            <person name="Gu X."/>
            <person name="Wang X."/>
            <person name="Du Y."/>
            <person name="Jin W."/>
            <person name="Huang S."/>
        </authorList>
    </citation>
    <scope>NUCLEOTIDE SEQUENCE [LARGE SCALE GENOMIC DNA]</scope>
    <source>
        <strain evidence="3">cv. 9930</strain>
    </source>
</reference>
<dbReference type="EMBL" id="CM002922">
    <property type="protein sequence ID" value="KGN66040.1"/>
    <property type="molecule type" value="Genomic_DNA"/>
</dbReference>
<feature type="compositionally biased region" description="Acidic residues" evidence="1">
    <location>
        <begin position="20"/>
        <end position="29"/>
    </location>
</feature>
<accession>A0A0A0LVZ0</accession>
<gene>
    <name evidence="2" type="ORF">Csa_1G569180</name>
</gene>
<evidence type="ECO:0000313" key="3">
    <source>
        <dbReference type="Proteomes" id="UP000029981"/>
    </source>
</evidence>
<keyword evidence="3" id="KW-1185">Reference proteome</keyword>
<organism evidence="2 3">
    <name type="scientific">Cucumis sativus</name>
    <name type="common">Cucumber</name>
    <dbReference type="NCBI Taxonomy" id="3659"/>
    <lineage>
        <taxon>Eukaryota</taxon>
        <taxon>Viridiplantae</taxon>
        <taxon>Streptophyta</taxon>
        <taxon>Embryophyta</taxon>
        <taxon>Tracheophyta</taxon>
        <taxon>Spermatophyta</taxon>
        <taxon>Magnoliopsida</taxon>
        <taxon>eudicotyledons</taxon>
        <taxon>Gunneridae</taxon>
        <taxon>Pentapetalae</taxon>
        <taxon>rosids</taxon>
        <taxon>fabids</taxon>
        <taxon>Cucurbitales</taxon>
        <taxon>Cucurbitaceae</taxon>
        <taxon>Benincaseae</taxon>
        <taxon>Cucumis</taxon>
    </lineage>
</organism>